<sequence length="156" mass="16737">MTEFDIKQFSADHVARYEASGGTDGRMLNGYPTVVVTARGAKSGAVRKFPVMRVSDGTRYALVASLGGAPANPVWYHNVRAHPEVTLRDGTEVGRYTAREVHGAERAQWWARAVEAFPAYAGYQERTERVIPVFVLDPAPDPGTGTGTGTGTTGPA</sequence>
<reference evidence="5" key="1">
    <citation type="submission" date="2016-10" db="EMBL/GenBank/DDBJ databases">
        <authorList>
            <person name="Varghese N."/>
            <person name="Submissions S."/>
        </authorList>
    </citation>
    <scope>NUCLEOTIDE SEQUENCE [LARGE SCALE GENOMIC DNA]</scope>
    <source>
        <strain evidence="5">CGMCC 4.7047</strain>
    </source>
</reference>
<dbReference type="GO" id="GO:0070967">
    <property type="term" value="F:coenzyme F420 binding"/>
    <property type="evidence" value="ECO:0007669"/>
    <property type="project" value="TreeGrafter"/>
</dbReference>
<name>A0A1I6RPS4_9ACTN</name>
<comment type="similarity">
    <text evidence="1">Belongs to the F420H(2)-dependent quinone reductase family.</text>
</comment>
<protein>
    <submittedName>
        <fullName evidence="4">Deazaflavin-dependent oxidoreductase, nitroreductase family</fullName>
    </submittedName>
</protein>
<dbReference type="Pfam" id="PF04075">
    <property type="entry name" value="F420H2_quin_red"/>
    <property type="match status" value="1"/>
</dbReference>
<evidence type="ECO:0000313" key="5">
    <source>
        <dbReference type="Proteomes" id="UP000198873"/>
    </source>
</evidence>
<feature type="compositionally biased region" description="Gly residues" evidence="3">
    <location>
        <begin position="144"/>
        <end position="156"/>
    </location>
</feature>
<dbReference type="GO" id="GO:0016491">
    <property type="term" value="F:oxidoreductase activity"/>
    <property type="evidence" value="ECO:0007669"/>
    <property type="project" value="InterPro"/>
</dbReference>
<keyword evidence="5" id="KW-1185">Reference proteome</keyword>
<evidence type="ECO:0000256" key="1">
    <source>
        <dbReference type="ARBA" id="ARBA00008710"/>
    </source>
</evidence>
<accession>A0A1I6RPS4</accession>
<dbReference type="AlphaFoldDB" id="A0A1I6RPS4"/>
<dbReference type="Proteomes" id="UP000198873">
    <property type="component" value="Unassembled WGS sequence"/>
</dbReference>
<evidence type="ECO:0000256" key="2">
    <source>
        <dbReference type="ARBA" id="ARBA00049106"/>
    </source>
</evidence>
<dbReference type="NCBIfam" id="TIGR00026">
    <property type="entry name" value="hi_GC_TIGR00026"/>
    <property type="match status" value="1"/>
</dbReference>
<dbReference type="RefSeq" id="WP_093842732.1">
    <property type="nucleotide sequence ID" value="NZ_FPAB01000003.1"/>
</dbReference>
<dbReference type="PANTHER" id="PTHR39428">
    <property type="entry name" value="F420H(2)-DEPENDENT QUINONE REDUCTASE RV1261C"/>
    <property type="match status" value="1"/>
</dbReference>
<dbReference type="PANTHER" id="PTHR39428:SF3">
    <property type="entry name" value="DEAZAFLAVIN-DEPENDENT NITROREDUCTASE"/>
    <property type="match status" value="1"/>
</dbReference>
<evidence type="ECO:0000256" key="3">
    <source>
        <dbReference type="SAM" id="MobiDB-lite"/>
    </source>
</evidence>
<gene>
    <name evidence="4" type="ORF">SAMN05444716_103266</name>
</gene>
<comment type="catalytic activity">
    <reaction evidence="2">
        <text>oxidized coenzyme F420-(gamma-L-Glu)(n) + a quinol + H(+) = reduced coenzyme F420-(gamma-L-Glu)(n) + a quinone</text>
        <dbReference type="Rhea" id="RHEA:39663"/>
        <dbReference type="Rhea" id="RHEA-COMP:12939"/>
        <dbReference type="Rhea" id="RHEA-COMP:14378"/>
        <dbReference type="ChEBI" id="CHEBI:15378"/>
        <dbReference type="ChEBI" id="CHEBI:24646"/>
        <dbReference type="ChEBI" id="CHEBI:132124"/>
        <dbReference type="ChEBI" id="CHEBI:133980"/>
        <dbReference type="ChEBI" id="CHEBI:139511"/>
    </reaction>
</comment>
<evidence type="ECO:0000313" key="4">
    <source>
        <dbReference type="EMBL" id="SFS66743.1"/>
    </source>
</evidence>
<organism evidence="4 5">
    <name type="scientific">Streptomyces harbinensis</name>
    <dbReference type="NCBI Taxonomy" id="1176198"/>
    <lineage>
        <taxon>Bacteria</taxon>
        <taxon>Bacillati</taxon>
        <taxon>Actinomycetota</taxon>
        <taxon>Actinomycetes</taxon>
        <taxon>Kitasatosporales</taxon>
        <taxon>Streptomycetaceae</taxon>
        <taxon>Streptomyces</taxon>
    </lineage>
</organism>
<feature type="region of interest" description="Disordered" evidence="3">
    <location>
        <begin position="137"/>
        <end position="156"/>
    </location>
</feature>
<dbReference type="STRING" id="1176198.SAMN05444716_103266"/>
<dbReference type="EMBL" id="FPAB01000003">
    <property type="protein sequence ID" value="SFS66743.1"/>
    <property type="molecule type" value="Genomic_DNA"/>
</dbReference>
<dbReference type="InterPro" id="IPR004378">
    <property type="entry name" value="F420H2_quin_Rdtase"/>
</dbReference>
<proteinExistence type="inferred from homology"/>
<dbReference type="Gene3D" id="2.30.110.10">
    <property type="entry name" value="Electron Transport, Fmn-binding Protein, Chain A"/>
    <property type="match status" value="1"/>
</dbReference>
<dbReference type="InterPro" id="IPR012349">
    <property type="entry name" value="Split_barrel_FMN-bd"/>
</dbReference>
<dbReference type="GO" id="GO:0005886">
    <property type="term" value="C:plasma membrane"/>
    <property type="evidence" value="ECO:0007669"/>
    <property type="project" value="TreeGrafter"/>
</dbReference>